<dbReference type="Proteomes" id="UP000230027">
    <property type="component" value="Unassembled WGS sequence"/>
</dbReference>
<keyword evidence="1" id="KW-0812">Transmembrane</keyword>
<gene>
    <name evidence="2" type="ORF">COY14_02760</name>
</gene>
<sequence>MKRKRLWIWIGYKLIINIYKIEKKNFRLYVGSSNPIVWKIIKGLDFKEIKSKVIPFSVLLIYLEMSLNVLFAGEFLPFLKELMRKSKSFPNRNKLRHFCFIQK</sequence>
<name>A0A2M7U3X3_9BACT</name>
<reference evidence="3" key="1">
    <citation type="submission" date="2017-09" db="EMBL/GenBank/DDBJ databases">
        <title>Depth-based differentiation of microbial function through sediment-hosted aquifers and enrichment of novel symbionts in the deep terrestrial subsurface.</title>
        <authorList>
            <person name="Probst A.J."/>
            <person name="Ladd B."/>
            <person name="Jarett J.K."/>
            <person name="Geller-Mcgrath D.E."/>
            <person name="Sieber C.M.K."/>
            <person name="Emerson J.B."/>
            <person name="Anantharaman K."/>
            <person name="Thomas B.C."/>
            <person name="Malmstrom R."/>
            <person name="Stieglmeier M."/>
            <person name="Klingl A."/>
            <person name="Woyke T."/>
            <person name="Ryan C.M."/>
            <person name="Banfield J.F."/>
        </authorList>
    </citation>
    <scope>NUCLEOTIDE SEQUENCE [LARGE SCALE GENOMIC DNA]</scope>
</reference>
<evidence type="ECO:0000256" key="1">
    <source>
        <dbReference type="SAM" id="Phobius"/>
    </source>
</evidence>
<comment type="caution">
    <text evidence="2">The sequence shown here is derived from an EMBL/GenBank/DDBJ whole genome shotgun (WGS) entry which is preliminary data.</text>
</comment>
<feature type="transmembrane region" description="Helical" evidence="1">
    <location>
        <begin position="53"/>
        <end position="79"/>
    </location>
</feature>
<evidence type="ECO:0000313" key="2">
    <source>
        <dbReference type="EMBL" id="PIZ65260.1"/>
    </source>
</evidence>
<dbReference type="AlphaFoldDB" id="A0A2M7U3X3"/>
<evidence type="ECO:0000313" key="3">
    <source>
        <dbReference type="Proteomes" id="UP000230027"/>
    </source>
</evidence>
<organism evidence="2 3">
    <name type="scientific">Candidatus Roizmanbacteria bacterium CG_4_10_14_0_2_um_filter_36_9</name>
    <dbReference type="NCBI Taxonomy" id="1974823"/>
    <lineage>
        <taxon>Bacteria</taxon>
        <taxon>Candidatus Roizmaniibacteriota</taxon>
    </lineage>
</organism>
<proteinExistence type="predicted"/>
<dbReference type="EMBL" id="PFOD01000054">
    <property type="protein sequence ID" value="PIZ65260.1"/>
    <property type="molecule type" value="Genomic_DNA"/>
</dbReference>
<keyword evidence="1" id="KW-1133">Transmembrane helix</keyword>
<accession>A0A2M7U3X3</accession>
<protein>
    <submittedName>
        <fullName evidence="2">Uncharacterized protein</fullName>
    </submittedName>
</protein>
<keyword evidence="1" id="KW-0472">Membrane</keyword>